<evidence type="ECO:0000256" key="1">
    <source>
        <dbReference type="SAM" id="Phobius"/>
    </source>
</evidence>
<dbReference type="InterPro" id="IPR007730">
    <property type="entry name" value="SPOR-like_dom"/>
</dbReference>
<dbReference type="AlphaFoldDB" id="A0A1M5FT89"/>
<keyword evidence="1" id="KW-0812">Transmembrane</keyword>
<dbReference type="InterPro" id="IPR041268">
    <property type="entry name" value="HU-CCDC81_bac_2"/>
</dbReference>
<reference evidence="4" key="1">
    <citation type="submission" date="2016-11" db="EMBL/GenBank/DDBJ databases">
        <authorList>
            <person name="Varghese N."/>
            <person name="Submissions S."/>
        </authorList>
    </citation>
    <scope>NUCLEOTIDE SEQUENCE [LARGE SCALE GENOMIC DNA]</scope>
    <source>
        <strain evidence="4">DSM 27370</strain>
    </source>
</reference>
<name>A0A1M5FT89_9BACT</name>
<organism evidence="3 4">
    <name type="scientific">Dysgonomonas macrotermitis</name>
    <dbReference type="NCBI Taxonomy" id="1346286"/>
    <lineage>
        <taxon>Bacteria</taxon>
        <taxon>Pseudomonadati</taxon>
        <taxon>Bacteroidota</taxon>
        <taxon>Bacteroidia</taxon>
        <taxon>Bacteroidales</taxon>
        <taxon>Dysgonomonadaceae</taxon>
        <taxon>Dysgonomonas</taxon>
    </lineage>
</organism>
<sequence length="379" mass="42193">MHVKVGYCLNNNSYICIMKEFSLHIDYLILKHDCVIIPDFGGFVVRREAAKVTENGVITPPQVYVGFNPDLKYNDGLLAESYMTVYSISYDIACKKIGDVVQRLNTVLGLRQPVVIGKIGKLLLDDENRLSFIPNSDFSISHPETFGLEALDFKRLAVVAEIEKNEVVSNRKSLYQRVFAGIGAAAAAVLVFFVASTPIYETNNEKQRSGFFTDVLSITPSIAKKTTVLSENSTVNNDGLQPTVELLENRVNETVEASGSVSLAPNAIETSVSLPKADETEVVKAQKEEKKQSAVKKEVVKTPRYYVIIGSATSKNEAQKLLRQLQTEGYRTASILNSNERPRIYISAFSDKAQAETYAANFRNKNPRLNDAWVYTKRN</sequence>
<keyword evidence="1" id="KW-0472">Membrane</keyword>
<dbReference type="Proteomes" id="UP000184480">
    <property type="component" value="Unassembled WGS sequence"/>
</dbReference>
<dbReference type="Pfam" id="PF18175">
    <property type="entry name" value="HU-CCDC81_bac_2"/>
    <property type="match status" value="1"/>
</dbReference>
<keyword evidence="1" id="KW-1133">Transmembrane helix</keyword>
<dbReference type="Pfam" id="PF18174">
    <property type="entry name" value="HU-CCDC81_bac_1"/>
    <property type="match status" value="1"/>
</dbReference>
<evidence type="ECO:0000313" key="4">
    <source>
        <dbReference type="Proteomes" id="UP000184480"/>
    </source>
</evidence>
<evidence type="ECO:0000259" key="2">
    <source>
        <dbReference type="PROSITE" id="PS51724"/>
    </source>
</evidence>
<proteinExistence type="predicted"/>
<dbReference type="EMBL" id="FQUC01000012">
    <property type="protein sequence ID" value="SHF94401.1"/>
    <property type="molecule type" value="Genomic_DNA"/>
</dbReference>
<feature type="domain" description="SPOR" evidence="2">
    <location>
        <begin position="299"/>
        <end position="376"/>
    </location>
</feature>
<dbReference type="InterPro" id="IPR036680">
    <property type="entry name" value="SPOR-like_sf"/>
</dbReference>
<dbReference type="PROSITE" id="PS51724">
    <property type="entry name" value="SPOR"/>
    <property type="match status" value="1"/>
</dbReference>
<feature type="transmembrane region" description="Helical" evidence="1">
    <location>
        <begin position="178"/>
        <end position="200"/>
    </location>
</feature>
<gene>
    <name evidence="3" type="ORF">SAMN05444362_11297</name>
</gene>
<dbReference type="STRING" id="1346286.SAMN05444362_11297"/>
<dbReference type="InterPro" id="IPR040495">
    <property type="entry name" value="HU-CCDC81_bac_1"/>
</dbReference>
<accession>A0A1M5FT89</accession>
<protein>
    <submittedName>
        <fullName evidence="3">Sporulation related domain-containing protein</fullName>
    </submittedName>
</protein>
<dbReference type="GO" id="GO:0042834">
    <property type="term" value="F:peptidoglycan binding"/>
    <property type="evidence" value="ECO:0007669"/>
    <property type="project" value="InterPro"/>
</dbReference>
<evidence type="ECO:0000313" key="3">
    <source>
        <dbReference type="EMBL" id="SHF94401.1"/>
    </source>
</evidence>
<keyword evidence="4" id="KW-1185">Reference proteome</keyword>
<dbReference type="Gene3D" id="3.30.70.1070">
    <property type="entry name" value="Sporulation related repeat"/>
    <property type="match status" value="1"/>
</dbReference>
<dbReference type="Pfam" id="PF05036">
    <property type="entry name" value="SPOR"/>
    <property type="match status" value="1"/>
</dbReference>
<dbReference type="SUPFAM" id="SSF110997">
    <property type="entry name" value="Sporulation related repeat"/>
    <property type="match status" value="1"/>
</dbReference>